<organism evidence="2 3">
    <name type="scientific">Caerostris darwini</name>
    <dbReference type="NCBI Taxonomy" id="1538125"/>
    <lineage>
        <taxon>Eukaryota</taxon>
        <taxon>Metazoa</taxon>
        <taxon>Ecdysozoa</taxon>
        <taxon>Arthropoda</taxon>
        <taxon>Chelicerata</taxon>
        <taxon>Arachnida</taxon>
        <taxon>Araneae</taxon>
        <taxon>Araneomorphae</taxon>
        <taxon>Entelegynae</taxon>
        <taxon>Araneoidea</taxon>
        <taxon>Araneidae</taxon>
        <taxon>Caerostris</taxon>
    </lineage>
</organism>
<comment type="caution">
    <text evidence="2">The sequence shown here is derived from an EMBL/GenBank/DDBJ whole genome shotgun (WGS) entry which is preliminary data.</text>
</comment>
<evidence type="ECO:0000256" key="1">
    <source>
        <dbReference type="SAM" id="MobiDB-lite"/>
    </source>
</evidence>
<accession>A0AAV4NE46</accession>
<name>A0AAV4NE46_9ARAC</name>
<dbReference type="AlphaFoldDB" id="A0AAV4NE46"/>
<dbReference type="Proteomes" id="UP001054837">
    <property type="component" value="Unassembled WGS sequence"/>
</dbReference>
<feature type="compositionally biased region" description="Polar residues" evidence="1">
    <location>
        <begin position="96"/>
        <end position="106"/>
    </location>
</feature>
<gene>
    <name evidence="2" type="ORF">CDAR_302501</name>
</gene>
<dbReference type="EMBL" id="BPLQ01001567">
    <property type="protein sequence ID" value="GIX83042.1"/>
    <property type="molecule type" value="Genomic_DNA"/>
</dbReference>
<feature type="region of interest" description="Disordered" evidence="1">
    <location>
        <begin position="61"/>
        <end position="127"/>
    </location>
</feature>
<protein>
    <submittedName>
        <fullName evidence="2">Uncharacterized protein</fullName>
    </submittedName>
</protein>
<sequence>MTAINFPARIMIPGIDICLQENREEFDGMLLCHVPSPESQLQSQTGFCPGQIGLTEQDRVGKVMGPSKKRPPQPDGSPISSRRDVGPPKRYRRLPRTNNEVVTSKSVFPKQKKHPYDSDQFPGEDNDVRNRYLPAGNRKEFDGMLFCALSRPGIVTGFPIWFFVRVIWQRSFPSFFHQKILKIGFIMFRV</sequence>
<reference evidence="2 3" key="1">
    <citation type="submission" date="2021-06" db="EMBL/GenBank/DDBJ databases">
        <title>Caerostris darwini draft genome.</title>
        <authorList>
            <person name="Kono N."/>
            <person name="Arakawa K."/>
        </authorList>
    </citation>
    <scope>NUCLEOTIDE SEQUENCE [LARGE SCALE GENOMIC DNA]</scope>
</reference>
<proteinExistence type="predicted"/>
<evidence type="ECO:0000313" key="3">
    <source>
        <dbReference type="Proteomes" id="UP001054837"/>
    </source>
</evidence>
<keyword evidence="3" id="KW-1185">Reference proteome</keyword>
<evidence type="ECO:0000313" key="2">
    <source>
        <dbReference type="EMBL" id="GIX83042.1"/>
    </source>
</evidence>